<dbReference type="EMBL" id="JAWQCK010000007">
    <property type="protein sequence ID" value="MDW9210544.1"/>
    <property type="molecule type" value="Genomic_DNA"/>
</dbReference>
<gene>
    <name evidence="2" type="ORF">BTTOUR_17540</name>
</gene>
<keyword evidence="1" id="KW-0812">Transmembrane</keyword>
<organism evidence="2 3">
    <name type="scientific">Bacillus thuringiensis serovar toumanoffi</name>
    <dbReference type="NCBI Taxonomy" id="180862"/>
    <lineage>
        <taxon>Bacteria</taxon>
        <taxon>Bacillati</taxon>
        <taxon>Bacillota</taxon>
        <taxon>Bacilli</taxon>
        <taxon>Bacillales</taxon>
        <taxon>Bacillaceae</taxon>
        <taxon>Bacillus</taxon>
        <taxon>Bacillus cereus group</taxon>
    </lineage>
</organism>
<dbReference type="AlphaFoldDB" id="A0ABD5HZY8"/>
<feature type="transmembrane region" description="Helical" evidence="1">
    <location>
        <begin position="54"/>
        <end position="75"/>
    </location>
</feature>
<reference evidence="2 3" key="1">
    <citation type="submission" date="2023-10" db="EMBL/GenBank/DDBJ databases">
        <title>Draft Genome Sequence of Bacillus thuringiensis serovar. toumanoffi 4059: Identification of a Novel Cry Protein Candidate.</title>
        <authorList>
            <person name="Murdoch R.W."/>
            <person name="Gemler B."/>
            <person name="Heater B.S."/>
        </authorList>
    </citation>
    <scope>NUCLEOTIDE SEQUENCE [LARGE SCALE GENOMIC DNA]</scope>
    <source>
        <strain evidence="2 3">4059</strain>
    </source>
</reference>
<proteinExistence type="predicted"/>
<evidence type="ECO:0000313" key="3">
    <source>
        <dbReference type="Proteomes" id="UP001272716"/>
    </source>
</evidence>
<comment type="caution">
    <text evidence="2">The sequence shown here is derived from an EMBL/GenBank/DDBJ whole genome shotgun (WGS) entry which is preliminary data.</text>
</comment>
<accession>A0ABD5HZY8</accession>
<keyword evidence="1" id="KW-0472">Membrane</keyword>
<dbReference type="Proteomes" id="UP001272716">
    <property type="component" value="Unassembled WGS sequence"/>
</dbReference>
<feature type="transmembrane region" description="Helical" evidence="1">
    <location>
        <begin position="28"/>
        <end position="47"/>
    </location>
</feature>
<sequence>MLGIGLIVVGVLLVSVVSYREIKKAGGVTWLEILIYPFGLLIGALLEHFDLPEFLIFLGLLCIVFGSCMVMGFNIL</sequence>
<evidence type="ECO:0000313" key="2">
    <source>
        <dbReference type="EMBL" id="MDW9210544.1"/>
    </source>
</evidence>
<protein>
    <submittedName>
        <fullName evidence="2">Uncharacterized protein</fullName>
    </submittedName>
</protein>
<evidence type="ECO:0000256" key="1">
    <source>
        <dbReference type="SAM" id="Phobius"/>
    </source>
</evidence>
<keyword evidence="1" id="KW-1133">Transmembrane helix</keyword>
<name>A0ABD5HZY8_BACTU</name>